<proteinExistence type="predicted"/>
<feature type="region of interest" description="Disordered" evidence="1">
    <location>
        <begin position="18"/>
        <end position="43"/>
    </location>
</feature>
<reference evidence="2 3" key="1">
    <citation type="submission" date="2019-03" db="EMBL/GenBank/DDBJ databases">
        <title>Complete Genome Sequence of Paraburkholderia dipogonis ICMP 19430T, a Nitrogen-fixing Symbiont of the South African Invasive Legume Dipogon lignosus in New Zealand.</title>
        <authorList>
            <person name="De Meyer S.E."/>
        </authorList>
    </citation>
    <scope>NUCLEOTIDE SEQUENCE [LARGE SCALE GENOMIC DNA]</scope>
    <source>
        <strain evidence="2 3">ICMP 19430</strain>
    </source>
</reference>
<dbReference type="GeneID" id="97303565"/>
<dbReference type="Proteomes" id="UP000297385">
    <property type="component" value="Unassembled WGS sequence"/>
</dbReference>
<protein>
    <submittedName>
        <fullName evidence="2">Uncharacterized protein</fullName>
    </submittedName>
</protein>
<dbReference type="AlphaFoldDB" id="A0A4Y8MTR1"/>
<name>A0A4Y8MTR1_9BURK</name>
<comment type="caution">
    <text evidence="2">The sequence shown here is derived from an EMBL/GenBank/DDBJ whole genome shotgun (WGS) entry which is preliminary data.</text>
</comment>
<organism evidence="2 3">
    <name type="scientific">Paraburkholderia dipogonis</name>
    <dbReference type="NCBI Taxonomy" id="1211383"/>
    <lineage>
        <taxon>Bacteria</taxon>
        <taxon>Pseudomonadati</taxon>
        <taxon>Pseudomonadota</taxon>
        <taxon>Betaproteobacteria</taxon>
        <taxon>Burkholderiales</taxon>
        <taxon>Burkholderiaceae</taxon>
        <taxon>Paraburkholderia</taxon>
    </lineage>
</organism>
<sequence length="100" mass="10855">MESFNLDDVAVRSGLGIGGEYVEGGERRSAAEHPTRARRTPGIPAANPVWARLSARSPHSVLSAASKRMICVTSNALIRDIYVFALIKSLTGMSNHCFRQ</sequence>
<evidence type="ECO:0000313" key="3">
    <source>
        <dbReference type="Proteomes" id="UP000297385"/>
    </source>
</evidence>
<dbReference type="RefSeq" id="WP_134463239.1">
    <property type="nucleotide sequence ID" value="NZ_JBHMFL010000082.1"/>
</dbReference>
<feature type="compositionally biased region" description="Basic and acidic residues" evidence="1">
    <location>
        <begin position="24"/>
        <end position="35"/>
    </location>
</feature>
<gene>
    <name evidence="2" type="ORF">E2553_29210</name>
</gene>
<evidence type="ECO:0000313" key="2">
    <source>
        <dbReference type="EMBL" id="TFE40792.1"/>
    </source>
</evidence>
<dbReference type="EMBL" id="SNVI01000002">
    <property type="protein sequence ID" value="TFE40792.1"/>
    <property type="molecule type" value="Genomic_DNA"/>
</dbReference>
<evidence type="ECO:0000256" key="1">
    <source>
        <dbReference type="SAM" id="MobiDB-lite"/>
    </source>
</evidence>
<accession>A0A4Y8MTR1</accession>